<dbReference type="Pfam" id="PF00535">
    <property type="entry name" value="Glycos_transf_2"/>
    <property type="match status" value="2"/>
</dbReference>
<dbReference type="RefSeq" id="WP_069404667.1">
    <property type="nucleotide sequence ID" value="NZ_MIGZ01000033.1"/>
</dbReference>
<evidence type="ECO:0000313" key="2">
    <source>
        <dbReference type="EMBL" id="ODQ94719.1"/>
    </source>
</evidence>
<organism evidence="2 3">
    <name type="scientific">Mycolicibacterium holsaticum</name>
    <dbReference type="NCBI Taxonomy" id="152142"/>
    <lineage>
        <taxon>Bacteria</taxon>
        <taxon>Bacillati</taxon>
        <taxon>Actinomycetota</taxon>
        <taxon>Actinomycetes</taxon>
        <taxon>Mycobacteriales</taxon>
        <taxon>Mycobacteriaceae</taxon>
        <taxon>Mycolicibacterium</taxon>
    </lineage>
</organism>
<evidence type="ECO:0000259" key="1">
    <source>
        <dbReference type="Pfam" id="PF00535"/>
    </source>
</evidence>
<gene>
    <name evidence="2" type="ORF">BHQ17_07945</name>
</gene>
<dbReference type="AlphaFoldDB" id="A0A1E3RXZ6"/>
<feature type="domain" description="Glycosyltransferase 2-like" evidence="1">
    <location>
        <begin position="238"/>
        <end position="352"/>
    </location>
</feature>
<protein>
    <recommendedName>
        <fullName evidence="1">Glycosyltransferase 2-like domain-containing protein</fullName>
    </recommendedName>
</protein>
<dbReference type="Gene3D" id="3.90.550.10">
    <property type="entry name" value="Spore Coat Polysaccharide Biosynthesis Protein SpsA, Chain A"/>
    <property type="match status" value="2"/>
</dbReference>
<dbReference type="GO" id="GO:0016758">
    <property type="term" value="F:hexosyltransferase activity"/>
    <property type="evidence" value="ECO:0007669"/>
    <property type="project" value="UniProtKB-ARBA"/>
</dbReference>
<reference evidence="3" key="1">
    <citation type="submission" date="2016-09" db="EMBL/GenBank/DDBJ databases">
        <authorList>
            <person name="Greninger A.L."/>
            <person name="Jerome K.R."/>
            <person name="Mcnair B."/>
            <person name="Wallis C."/>
            <person name="Fang F."/>
        </authorList>
    </citation>
    <scope>NUCLEOTIDE SEQUENCE [LARGE SCALE GENOMIC DNA]</scope>
    <source>
        <strain evidence="3">M7</strain>
    </source>
</reference>
<name>A0A1E3RXZ6_9MYCO</name>
<dbReference type="InterPro" id="IPR029044">
    <property type="entry name" value="Nucleotide-diphossugar_trans"/>
</dbReference>
<dbReference type="PANTHER" id="PTHR22916">
    <property type="entry name" value="GLYCOSYLTRANSFERASE"/>
    <property type="match status" value="1"/>
</dbReference>
<dbReference type="SUPFAM" id="SSF53448">
    <property type="entry name" value="Nucleotide-diphospho-sugar transferases"/>
    <property type="match status" value="2"/>
</dbReference>
<feature type="domain" description="Glycosyltransferase 2-like" evidence="1">
    <location>
        <begin position="9"/>
        <end position="119"/>
    </location>
</feature>
<evidence type="ECO:0000313" key="3">
    <source>
        <dbReference type="Proteomes" id="UP000094243"/>
    </source>
</evidence>
<comment type="caution">
    <text evidence="2">The sequence shown here is derived from an EMBL/GenBank/DDBJ whole genome shotgun (WGS) entry which is preliminary data.</text>
</comment>
<dbReference type="EMBL" id="MIGZ01000033">
    <property type="protein sequence ID" value="ODQ94719.1"/>
    <property type="molecule type" value="Genomic_DNA"/>
</dbReference>
<proteinExistence type="predicted"/>
<dbReference type="CDD" id="cd00761">
    <property type="entry name" value="Glyco_tranf_GTA_type"/>
    <property type="match status" value="2"/>
</dbReference>
<sequence length="461" mass="52393">MTPASPLVSCVMPTCRRPHFVRQAIRLFAAQDYPTRELIIVGDQMSGVFPPGVRFLEANGGETIGAKRNRACAAAKGEFIALWDDDDWYGPQRLSAQLAPLIDGDADISALTASLFFDVHSWTFWRVSPTLHRRMFLQDVAAGTLVFRRTLWGGSVRFPDASLAEDAGFVASALRRKSRLARVDGSGLFMYVRHGHNSWNFQCGNGDGWRVADEPRFSSADRHFYSKIRESEHPLVTCIMPTGARRSFVRRALTYFLRQSYEPRELVIIDDGETPVQDLAATDDRVRYVRLRHPIPLGEKRNQACELARGDIIAHWDDDDWYPADRLGTQIARLHRHGAEVCGPRRVRFYAPARNQCWRYVYPQNAHRPWVAGSGLCYTRDAWRAHPFDSVTTGEDIRFVRSHASNTVFCDNDDALLVAILHEDNSHPKATRSMGWQPRPLHEIRGLLGDDWDSYASLQRT</sequence>
<keyword evidence="3" id="KW-1185">Reference proteome</keyword>
<dbReference type="OrthoDB" id="2676521at2"/>
<dbReference type="PANTHER" id="PTHR22916:SF3">
    <property type="entry name" value="UDP-GLCNAC:BETAGAL BETA-1,3-N-ACETYLGLUCOSAMINYLTRANSFERASE-LIKE PROTEIN 1"/>
    <property type="match status" value="1"/>
</dbReference>
<dbReference type="InterPro" id="IPR001173">
    <property type="entry name" value="Glyco_trans_2-like"/>
</dbReference>
<dbReference type="Proteomes" id="UP000094243">
    <property type="component" value="Unassembled WGS sequence"/>
</dbReference>
<accession>A0A1E3RXZ6</accession>